<dbReference type="EMBL" id="JAWDGP010001864">
    <property type="protein sequence ID" value="KAK3787513.1"/>
    <property type="molecule type" value="Genomic_DNA"/>
</dbReference>
<evidence type="ECO:0000313" key="2">
    <source>
        <dbReference type="Proteomes" id="UP001283361"/>
    </source>
</evidence>
<proteinExistence type="predicted"/>
<comment type="caution">
    <text evidence="1">The sequence shown here is derived from an EMBL/GenBank/DDBJ whole genome shotgun (WGS) entry which is preliminary data.</text>
</comment>
<protein>
    <submittedName>
        <fullName evidence="1">Uncharacterized protein</fullName>
    </submittedName>
</protein>
<name>A0AAE1DZP1_9GAST</name>
<reference evidence="1" key="1">
    <citation type="journal article" date="2023" name="G3 (Bethesda)">
        <title>A reference genome for the long-term kleptoplast-retaining sea slug Elysia crispata morphotype clarki.</title>
        <authorList>
            <person name="Eastman K.E."/>
            <person name="Pendleton A.L."/>
            <person name="Shaikh M.A."/>
            <person name="Suttiyut T."/>
            <person name="Ogas R."/>
            <person name="Tomko P."/>
            <person name="Gavelis G."/>
            <person name="Widhalm J.R."/>
            <person name="Wisecaver J.H."/>
        </authorList>
    </citation>
    <scope>NUCLEOTIDE SEQUENCE</scope>
    <source>
        <strain evidence="1">ECLA1</strain>
    </source>
</reference>
<dbReference type="AlphaFoldDB" id="A0AAE1DZP1"/>
<accession>A0AAE1DZP1</accession>
<keyword evidence="2" id="KW-1185">Reference proteome</keyword>
<organism evidence="1 2">
    <name type="scientific">Elysia crispata</name>
    <name type="common">lettuce slug</name>
    <dbReference type="NCBI Taxonomy" id="231223"/>
    <lineage>
        <taxon>Eukaryota</taxon>
        <taxon>Metazoa</taxon>
        <taxon>Spiralia</taxon>
        <taxon>Lophotrochozoa</taxon>
        <taxon>Mollusca</taxon>
        <taxon>Gastropoda</taxon>
        <taxon>Heterobranchia</taxon>
        <taxon>Euthyneura</taxon>
        <taxon>Panpulmonata</taxon>
        <taxon>Sacoglossa</taxon>
        <taxon>Placobranchoidea</taxon>
        <taxon>Plakobranchidae</taxon>
        <taxon>Elysia</taxon>
    </lineage>
</organism>
<dbReference type="Proteomes" id="UP001283361">
    <property type="component" value="Unassembled WGS sequence"/>
</dbReference>
<evidence type="ECO:0000313" key="1">
    <source>
        <dbReference type="EMBL" id="KAK3787513.1"/>
    </source>
</evidence>
<sequence length="96" mass="10913">MIQVACYISSKLNLRWSMMFQLYEQPTSQNHSTRSGQSGRDQCGADMYQFRRLVSTSTTVYGAFCANSVDRWFGLRLSNRANTGQHVNTCRSMASN</sequence>
<gene>
    <name evidence="1" type="ORF">RRG08_025774</name>
</gene>